<dbReference type="OrthoDB" id="179400at2"/>
<dbReference type="Gene3D" id="3.40.190.10">
    <property type="entry name" value="Periplasmic binding protein-like II"/>
    <property type="match status" value="2"/>
</dbReference>
<keyword evidence="1 3" id="KW-0732">Signal</keyword>
<sequence>MGKGMKYAILLTGLFVVLVLAACSNGSSANTDGTETANADSKSTETKNTDSETASETTNSEEKLIVYTNSNGDGRGEWIVEEAKNAGFNIEIVGAGGGDATNRLISEKANPVADVVFGLNHMFFEQLQAEEVLTPYEPAWASEIEEGINDPENYYHGLVKQALVLSYNPEFVNEADAPENYLDLANNEEFAGIYQARDDLGSATAKVIVASILAQFEDTNGELGISDEGWETIARYYENGVQIPEGEDYFTIFASGDAPIGTMISGELAAKQEQYGTEPAFLHPEVGTPQVVESIAIVDGTEQLELAQEFVDWYGSAEVQGAFAAEFNAMPANLEAQDQVTDFQKEIFADVKAQDIDWAFVTENIDAWVEKLELEIF</sequence>
<feature type="compositionally biased region" description="Polar residues" evidence="2">
    <location>
        <begin position="27"/>
        <end position="41"/>
    </location>
</feature>
<dbReference type="Proteomes" id="UP000257143">
    <property type="component" value="Unassembled WGS sequence"/>
</dbReference>
<dbReference type="GO" id="GO:0030288">
    <property type="term" value="C:outer membrane-bounded periplasmic space"/>
    <property type="evidence" value="ECO:0007669"/>
    <property type="project" value="TreeGrafter"/>
</dbReference>
<feature type="chain" id="PRO_5017646680" evidence="3">
    <location>
        <begin position="30"/>
        <end position="377"/>
    </location>
</feature>
<evidence type="ECO:0000256" key="1">
    <source>
        <dbReference type="ARBA" id="ARBA00022729"/>
    </source>
</evidence>
<evidence type="ECO:0000256" key="2">
    <source>
        <dbReference type="SAM" id="MobiDB-lite"/>
    </source>
</evidence>
<dbReference type="PANTHER" id="PTHR30006:SF2">
    <property type="entry name" value="ABC TRANSPORTER SUBSTRATE-BINDING PROTEIN"/>
    <property type="match status" value="1"/>
</dbReference>
<dbReference type="GO" id="GO:0030976">
    <property type="term" value="F:thiamine pyrophosphate binding"/>
    <property type="evidence" value="ECO:0007669"/>
    <property type="project" value="TreeGrafter"/>
</dbReference>
<protein>
    <submittedName>
        <fullName evidence="4">ABC transporter substrate-binding protein</fullName>
    </submittedName>
</protein>
<dbReference type="AlphaFoldDB" id="A0A3D8Q211"/>
<feature type="region of interest" description="Disordered" evidence="2">
    <location>
        <begin position="27"/>
        <end position="63"/>
    </location>
</feature>
<evidence type="ECO:0000256" key="3">
    <source>
        <dbReference type="SAM" id="SignalP"/>
    </source>
</evidence>
<accession>A0A3D8Q211</accession>
<keyword evidence="5" id="KW-1185">Reference proteome</keyword>
<feature type="signal peptide" evidence="3">
    <location>
        <begin position="1"/>
        <end position="29"/>
    </location>
</feature>
<name>A0A3D8Q211_9BACI</name>
<dbReference type="GO" id="GO:0030975">
    <property type="term" value="F:thiamine binding"/>
    <property type="evidence" value="ECO:0007669"/>
    <property type="project" value="TreeGrafter"/>
</dbReference>
<reference evidence="5" key="1">
    <citation type="submission" date="2017-11" db="EMBL/GenBank/DDBJ databases">
        <authorList>
            <person name="Zhu W."/>
        </authorList>
    </citation>
    <scope>NUCLEOTIDE SEQUENCE [LARGE SCALE GENOMIC DNA]</scope>
    <source>
        <strain evidence="5">CAU 1183</strain>
    </source>
</reference>
<dbReference type="SUPFAM" id="SSF53850">
    <property type="entry name" value="Periplasmic binding protein-like II"/>
    <property type="match status" value="1"/>
</dbReference>
<comment type="caution">
    <text evidence="4">The sequence shown here is derived from an EMBL/GenBank/DDBJ whole genome shotgun (WGS) entry which is preliminary data.</text>
</comment>
<dbReference type="PROSITE" id="PS51257">
    <property type="entry name" value="PROKAR_LIPOPROTEIN"/>
    <property type="match status" value="1"/>
</dbReference>
<organism evidence="4 5">
    <name type="scientific">Oceanobacillus arenosus</name>
    <dbReference type="NCBI Taxonomy" id="1229153"/>
    <lineage>
        <taxon>Bacteria</taxon>
        <taxon>Bacillati</taxon>
        <taxon>Bacillota</taxon>
        <taxon>Bacilli</taxon>
        <taxon>Bacillales</taxon>
        <taxon>Bacillaceae</taxon>
        <taxon>Oceanobacillus</taxon>
    </lineage>
</organism>
<evidence type="ECO:0000313" key="4">
    <source>
        <dbReference type="EMBL" id="RDW22470.1"/>
    </source>
</evidence>
<evidence type="ECO:0000313" key="5">
    <source>
        <dbReference type="Proteomes" id="UP000257143"/>
    </source>
</evidence>
<dbReference type="PANTHER" id="PTHR30006">
    <property type="entry name" value="THIAMINE-BINDING PERIPLASMIC PROTEIN-RELATED"/>
    <property type="match status" value="1"/>
</dbReference>
<dbReference type="Pfam" id="PF13343">
    <property type="entry name" value="SBP_bac_6"/>
    <property type="match status" value="1"/>
</dbReference>
<proteinExistence type="predicted"/>
<dbReference type="GO" id="GO:0015888">
    <property type="term" value="P:thiamine transport"/>
    <property type="evidence" value="ECO:0007669"/>
    <property type="project" value="TreeGrafter"/>
</dbReference>
<gene>
    <name evidence="4" type="ORF">CWR48_00025</name>
</gene>
<dbReference type="EMBL" id="PIOC01000001">
    <property type="protein sequence ID" value="RDW22470.1"/>
    <property type="molecule type" value="Genomic_DNA"/>
</dbReference>